<keyword evidence="2" id="KW-0472">Membrane</keyword>
<accession>A0A6C0K6A7</accession>
<feature type="compositionally biased region" description="Polar residues" evidence="1">
    <location>
        <begin position="29"/>
        <end position="42"/>
    </location>
</feature>
<dbReference type="EMBL" id="MN740798">
    <property type="protein sequence ID" value="QHU12330.1"/>
    <property type="molecule type" value="Genomic_DNA"/>
</dbReference>
<name>A0A6C0K6A7_9ZZZZ</name>
<feature type="region of interest" description="Disordered" evidence="1">
    <location>
        <begin position="26"/>
        <end position="45"/>
    </location>
</feature>
<protein>
    <submittedName>
        <fullName evidence="3">Uncharacterized protein</fullName>
    </submittedName>
</protein>
<feature type="transmembrane region" description="Helical" evidence="2">
    <location>
        <begin position="58"/>
        <end position="81"/>
    </location>
</feature>
<evidence type="ECO:0000256" key="1">
    <source>
        <dbReference type="SAM" id="MobiDB-lite"/>
    </source>
</evidence>
<sequence>MDSERAKSAAEAIKAAQTLAKSMKINVKPGSTQGPGQTTKIQPSGLPEPIKGSGLMGVFMYFVAGLLVLGIILMLIDYWLYPIFKRTPGSPGFVLIPGTDKSDPFWDTFKEVGNIKIGAPPKKDSSQPTAVQLSSTTIEGQNSYSLTLDVFIADEYPQQTIKSHKDVQRTFFLMGSTVTTPSMTISLDNEKNTVYINVYDNNARIQTAVLDNVPIHTPFRVGVVKTAYAMEAYLNGLLVKTVQLRSSYLDPSTGDTIFAPSNIIYIPPSQGKGPSPAPISLAAGIKVLNLRLFGQAIQPSEMRARMDDLTSPSTFGNKKDNNTISGILDEFFA</sequence>
<evidence type="ECO:0000313" key="3">
    <source>
        <dbReference type="EMBL" id="QHU12330.1"/>
    </source>
</evidence>
<dbReference type="AlphaFoldDB" id="A0A6C0K6A7"/>
<reference evidence="3" key="1">
    <citation type="journal article" date="2020" name="Nature">
        <title>Giant virus diversity and host interactions through global metagenomics.</title>
        <authorList>
            <person name="Schulz F."/>
            <person name="Roux S."/>
            <person name="Paez-Espino D."/>
            <person name="Jungbluth S."/>
            <person name="Walsh D.A."/>
            <person name="Denef V.J."/>
            <person name="McMahon K.D."/>
            <person name="Konstantinidis K.T."/>
            <person name="Eloe-Fadrosh E.A."/>
            <person name="Kyrpides N.C."/>
            <person name="Woyke T."/>
        </authorList>
    </citation>
    <scope>NUCLEOTIDE SEQUENCE</scope>
    <source>
        <strain evidence="3">GVMAG-S-1101171-110</strain>
    </source>
</reference>
<organism evidence="3">
    <name type="scientific">viral metagenome</name>
    <dbReference type="NCBI Taxonomy" id="1070528"/>
    <lineage>
        <taxon>unclassified sequences</taxon>
        <taxon>metagenomes</taxon>
        <taxon>organismal metagenomes</taxon>
    </lineage>
</organism>
<evidence type="ECO:0000256" key="2">
    <source>
        <dbReference type="SAM" id="Phobius"/>
    </source>
</evidence>
<proteinExistence type="predicted"/>
<keyword evidence="2" id="KW-1133">Transmembrane helix</keyword>
<keyword evidence="2" id="KW-0812">Transmembrane</keyword>